<feature type="compositionally biased region" description="Pro residues" evidence="2">
    <location>
        <begin position="49"/>
        <end position="58"/>
    </location>
</feature>
<name>A0A7S1F214_NOCSC</name>
<evidence type="ECO:0000256" key="1">
    <source>
        <dbReference type="SAM" id="Coils"/>
    </source>
</evidence>
<evidence type="ECO:0000313" key="3">
    <source>
        <dbReference type="EMBL" id="CAD8839675.1"/>
    </source>
</evidence>
<feature type="coiled-coil region" evidence="1">
    <location>
        <begin position="223"/>
        <end position="250"/>
    </location>
</feature>
<feature type="region of interest" description="Disordered" evidence="2">
    <location>
        <begin position="1"/>
        <end position="174"/>
    </location>
</feature>
<keyword evidence="1" id="KW-0175">Coiled coil</keyword>
<gene>
    <name evidence="3" type="ORF">NSCI0253_LOCUS14023</name>
</gene>
<sequence length="1374" mass="150733">MAQAVIAAVGTSRAMANARWSMPQQHQQKQQWDDWEQQQSGWTQEEAPRPPSGPPPQAPSWQRAQPQAWQQQARQPVSHAQTGPAQTWNQGGSWAQQPPANPPAKAPLTTVKQEVTESGALPGETDREAKIRIESAKIRAELRKAREEAESRERDGDEKRKVADNVKEKKKEDEDAAKLEKMLPGLEEKTLNCEDEAEKVVIVAAPLAMEAVEELRELQLSAIRETERAVKAATSTVSLLRRELERKKTEVESFAPIAQETAKEEFGKIEARIASIQAKLDEHKTVRKDHELALQAEKLFGELAMRLASVEIDCEKAAMMAEPLAKALDTRPQEIAASEIRETKEALRVAQATLAPTMRLITGKVSGLKGPVKNKMLELQSRAESSQTMLDRAQKTVDEAQSRAACAPLLKQASEKVAAVEEVLQTMRESEAPFLMGLETMPAGEAAEVLHAMELAATTSHGAVADANKFINLKMVEVGRLAEGAAESARQEMERVKQQLDEAMERVKAFQAETTKRKRLNIVEVIKQKIDEAETAVTKMKEAGALLQSAEPDKVPEVLEAAHAAEVEAQKVVAVARSEVQEKQQDLKPLEGTHPEIVKSNSDMLRTKVRVNYMEAELTKFRHLAKDYEERIRVEKSLSEVTESLKEAETEIERLHEVSRGWQAAEKPPAEEEKQVTTVQNRLSSTTVQVEMKLQTSQGLETKELKGIFGRLQRAQWKLDRVKETARAHHRALATKIVRDATAAVHKAEAKVAEVSSRATPRQDVPISDLEQLNQEAASTLELVAEAGEAMAKGSASQLILEAKVEFARLQLRWKMLEKKGKVVSENIASSFDRACTAATTAALEALRSAARKEGGVYDVDSLFTELSEGAAEISEKQFSDWFIKHKSDVSISGDKVSFAFKKIAPHGLTPRIFANALADFYVCTRDITITDDFSIQSAKKIRKLDSAEILEALGGTKQDRTLELERVQCRAVRDGTVGWVTIKSNSGVEYLKRAPKPFLWCRQNVALREKADPDSKSTRELRPGEVLELLEGPREQRLASDMRVRGVTCHEEAGGWLQVKDKSGAVFAKTSSKVSKCVSPIAMTFTPSFENHVRRIGVGEALEALEGEPEKTDGATRRRFRACCDGKEGWVTVKGNQGKIYINSCPGKHYIVQQAAPLHAGLGAESPLARVLMPGEAFTAYEEPKEVSGGEKQTVYRARSFGDIAEGWIIASSGEVQIWTSKHKVLRPVPLTRTLAANEAAEVIEVVRLLEPNEIVETTEHPTEDPSTGQLRVRCVALSDKAAGWATVREGATMALSLQPATPADEAAAAEALAAIAASAAAAKAAEAAAAREAAAPAVAPVIAAKGVKRAAPSMIVKQEKADFNKRPKGKGW</sequence>
<feature type="coiled-coil region" evidence="1">
    <location>
        <begin position="486"/>
        <end position="543"/>
    </location>
</feature>
<accession>A0A7S1F214</accession>
<evidence type="ECO:0000256" key="2">
    <source>
        <dbReference type="SAM" id="MobiDB-lite"/>
    </source>
</evidence>
<feature type="compositionally biased region" description="Low complexity" evidence="2">
    <location>
        <begin position="59"/>
        <end position="76"/>
    </location>
</feature>
<feature type="region of interest" description="Disordered" evidence="2">
    <location>
        <begin position="660"/>
        <end position="680"/>
    </location>
</feature>
<reference evidence="3" key="1">
    <citation type="submission" date="2021-01" db="EMBL/GenBank/DDBJ databases">
        <authorList>
            <person name="Corre E."/>
            <person name="Pelletier E."/>
            <person name="Niang G."/>
            <person name="Scheremetjew M."/>
            <person name="Finn R."/>
            <person name="Kale V."/>
            <person name="Holt S."/>
            <person name="Cochrane G."/>
            <person name="Meng A."/>
            <person name="Brown T."/>
            <person name="Cohen L."/>
        </authorList>
    </citation>
    <scope>NUCLEOTIDE SEQUENCE</scope>
</reference>
<feature type="coiled-coil region" evidence="1">
    <location>
        <begin position="376"/>
        <end position="430"/>
    </location>
</feature>
<feature type="compositionally biased region" description="Basic and acidic residues" evidence="2">
    <location>
        <begin position="124"/>
        <end position="174"/>
    </location>
</feature>
<proteinExistence type="predicted"/>
<protein>
    <submittedName>
        <fullName evidence="3">Uncharacterized protein</fullName>
    </submittedName>
</protein>
<organism evidence="3">
    <name type="scientific">Noctiluca scintillans</name>
    <name type="common">Sea sparkle</name>
    <name type="synonym">Red tide dinoflagellate</name>
    <dbReference type="NCBI Taxonomy" id="2966"/>
    <lineage>
        <taxon>Eukaryota</taxon>
        <taxon>Sar</taxon>
        <taxon>Alveolata</taxon>
        <taxon>Dinophyceae</taxon>
        <taxon>Noctilucales</taxon>
        <taxon>Noctilucaceae</taxon>
        <taxon>Noctiluca</taxon>
    </lineage>
</organism>
<feature type="compositionally biased region" description="Polar residues" evidence="2">
    <location>
        <begin position="78"/>
        <end position="94"/>
    </location>
</feature>
<dbReference type="EMBL" id="HBFQ01020006">
    <property type="protein sequence ID" value="CAD8839675.1"/>
    <property type="molecule type" value="Transcribed_RNA"/>
</dbReference>